<comment type="caution">
    <text evidence="3">The sequence shown here is derived from an EMBL/GenBank/DDBJ whole genome shotgun (WGS) entry which is preliminary data.</text>
</comment>
<dbReference type="Proteomes" id="UP000318010">
    <property type="component" value="Unassembled WGS sequence"/>
</dbReference>
<organism evidence="3 4">
    <name type="scientific">Mucilaginibacter achroorhodeus</name>
    <dbReference type="NCBI Taxonomy" id="2599294"/>
    <lineage>
        <taxon>Bacteria</taxon>
        <taxon>Pseudomonadati</taxon>
        <taxon>Bacteroidota</taxon>
        <taxon>Sphingobacteriia</taxon>
        <taxon>Sphingobacteriales</taxon>
        <taxon>Sphingobacteriaceae</taxon>
        <taxon>Mucilaginibacter</taxon>
    </lineage>
</organism>
<dbReference type="EMBL" id="VOEI01000007">
    <property type="protein sequence ID" value="TWR24358.1"/>
    <property type="molecule type" value="Genomic_DNA"/>
</dbReference>
<dbReference type="NCBIfam" id="NF047864">
    <property type="entry name" value="CBU_0592_membra"/>
    <property type="match status" value="1"/>
</dbReference>
<reference evidence="3 4" key="1">
    <citation type="submission" date="2019-07" db="EMBL/GenBank/DDBJ databases">
        <authorList>
            <person name="Kim J."/>
        </authorList>
    </citation>
    <scope>NUCLEOTIDE SEQUENCE [LARGE SCALE GENOMIC DNA]</scope>
    <source>
        <strain evidence="3 4">MJ1a</strain>
    </source>
</reference>
<accession>A0A563TYB5</accession>
<keyword evidence="4" id="KW-1185">Reference proteome</keyword>
<proteinExistence type="predicted"/>
<feature type="domain" description="CBU-0592-like" evidence="2">
    <location>
        <begin position="1"/>
        <end position="62"/>
    </location>
</feature>
<feature type="transmembrane region" description="Helical" evidence="1">
    <location>
        <begin position="39"/>
        <end position="60"/>
    </location>
</feature>
<sequence length="68" mass="7627">MLLVAFVLNLFKVISTQSKVYSALNFIGAALCGYSSYLIQFYPFVILESIWAAFGLYSFFNVPRGTSK</sequence>
<dbReference type="Pfam" id="PF26604">
    <property type="entry name" value="CBU_0592"/>
    <property type="match status" value="1"/>
</dbReference>
<evidence type="ECO:0000313" key="3">
    <source>
        <dbReference type="EMBL" id="TWR24358.1"/>
    </source>
</evidence>
<keyword evidence="1" id="KW-1133">Transmembrane helix</keyword>
<dbReference type="InterPro" id="IPR058058">
    <property type="entry name" value="CBU_0592-like"/>
</dbReference>
<protein>
    <recommendedName>
        <fullName evidence="2">CBU-0592-like domain-containing protein</fullName>
    </recommendedName>
</protein>
<evidence type="ECO:0000259" key="2">
    <source>
        <dbReference type="Pfam" id="PF26604"/>
    </source>
</evidence>
<gene>
    <name evidence="3" type="ORF">FPZ42_17830</name>
</gene>
<dbReference type="AlphaFoldDB" id="A0A563TYB5"/>
<evidence type="ECO:0000313" key="4">
    <source>
        <dbReference type="Proteomes" id="UP000318010"/>
    </source>
</evidence>
<keyword evidence="1" id="KW-0472">Membrane</keyword>
<name>A0A563TYB5_9SPHI</name>
<evidence type="ECO:0000256" key="1">
    <source>
        <dbReference type="SAM" id="Phobius"/>
    </source>
</evidence>
<keyword evidence="1" id="KW-0812">Transmembrane</keyword>
<dbReference type="OrthoDB" id="798534at2"/>